<protein>
    <submittedName>
        <fullName evidence="1">9332_t:CDS:1</fullName>
    </submittedName>
</protein>
<organism evidence="1 2">
    <name type="scientific">Dentiscutata heterogama</name>
    <dbReference type="NCBI Taxonomy" id="1316150"/>
    <lineage>
        <taxon>Eukaryota</taxon>
        <taxon>Fungi</taxon>
        <taxon>Fungi incertae sedis</taxon>
        <taxon>Mucoromycota</taxon>
        <taxon>Glomeromycotina</taxon>
        <taxon>Glomeromycetes</taxon>
        <taxon>Diversisporales</taxon>
        <taxon>Gigasporaceae</taxon>
        <taxon>Dentiscutata</taxon>
    </lineage>
</organism>
<comment type="caution">
    <text evidence="1">The sequence shown here is derived from an EMBL/GenBank/DDBJ whole genome shotgun (WGS) entry which is preliminary data.</text>
</comment>
<evidence type="ECO:0000313" key="2">
    <source>
        <dbReference type="Proteomes" id="UP000789702"/>
    </source>
</evidence>
<name>A0ACA9LKS5_9GLOM</name>
<proteinExistence type="predicted"/>
<keyword evidence="2" id="KW-1185">Reference proteome</keyword>
<gene>
    <name evidence="1" type="ORF">DHETER_LOCUS4522</name>
</gene>
<sequence>MPHSWPKDEHKQNCLVLIPGLSEKKKLVKNDIIHLLLNTLSDKFLQGMLGKEKAIDWELGYAMTIYTIGRVKYLSQLIRIEGPSLPPEIEDAKNKKAIEHSLRLFISIGYID</sequence>
<dbReference type="EMBL" id="CAJVPU010004543">
    <property type="protein sequence ID" value="CAG8534598.1"/>
    <property type="molecule type" value="Genomic_DNA"/>
</dbReference>
<reference evidence="1" key="1">
    <citation type="submission" date="2021-06" db="EMBL/GenBank/DDBJ databases">
        <authorList>
            <person name="Kallberg Y."/>
            <person name="Tangrot J."/>
            <person name="Rosling A."/>
        </authorList>
    </citation>
    <scope>NUCLEOTIDE SEQUENCE</scope>
    <source>
        <strain evidence="1">IL203A</strain>
    </source>
</reference>
<accession>A0ACA9LKS5</accession>
<dbReference type="Proteomes" id="UP000789702">
    <property type="component" value="Unassembled WGS sequence"/>
</dbReference>
<evidence type="ECO:0000313" key="1">
    <source>
        <dbReference type="EMBL" id="CAG8534598.1"/>
    </source>
</evidence>